<feature type="non-terminal residue" evidence="2">
    <location>
        <position position="1"/>
    </location>
</feature>
<dbReference type="Proteomes" id="UP000075225">
    <property type="component" value="Unassembled WGS sequence"/>
</dbReference>
<sequence>LPSLSSLPSLPSLSADSPSASRLASWAEALLGVSRELLREQSTVSSLSFAASIAPLRRKGKGAPLLSAHDLPPPARQRDACPQNERQFHLAELGLERAFLSRSRSADLRLRRRSASSPRTLGTPSLSSL</sequence>
<evidence type="ECO:0000313" key="3">
    <source>
        <dbReference type="Proteomes" id="UP000075225"/>
    </source>
</evidence>
<protein>
    <submittedName>
        <fullName evidence="2">Uncharacterized protein</fullName>
    </submittedName>
</protein>
<evidence type="ECO:0000313" key="2">
    <source>
        <dbReference type="EMBL" id="KYK71975.1"/>
    </source>
</evidence>
<dbReference type="VEuPathDB" id="ToxoDB:TGPRC2_422970"/>
<feature type="compositionally biased region" description="Polar residues" evidence="1">
    <location>
        <begin position="120"/>
        <end position="129"/>
    </location>
</feature>
<accession>A0A151HRC8</accession>
<organism evidence="2 3">
    <name type="scientific">Toxoplasma gondii TgCatPRC2</name>
    <dbReference type="NCBI Taxonomy" id="1130821"/>
    <lineage>
        <taxon>Eukaryota</taxon>
        <taxon>Sar</taxon>
        <taxon>Alveolata</taxon>
        <taxon>Apicomplexa</taxon>
        <taxon>Conoidasida</taxon>
        <taxon>Coccidia</taxon>
        <taxon>Eucoccidiorida</taxon>
        <taxon>Eimeriorina</taxon>
        <taxon>Sarcocystidae</taxon>
        <taxon>Toxoplasma</taxon>
    </lineage>
</organism>
<comment type="caution">
    <text evidence="2">The sequence shown here is derived from an EMBL/GenBank/DDBJ whole genome shotgun (WGS) entry which is preliminary data.</text>
</comment>
<dbReference type="AlphaFoldDB" id="A0A151HRC8"/>
<dbReference type="EMBL" id="AHZP02000089">
    <property type="protein sequence ID" value="KYK71975.1"/>
    <property type="molecule type" value="Genomic_DNA"/>
</dbReference>
<name>A0A151HRC8_TOXGO</name>
<reference evidence="3" key="1">
    <citation type="submission" date="2016-03" db="EMBL/GenBank/DDBJ databases">
        <authorList>
            <person name="Sibley D."/>
            <person name="Venepally P."/>
            <person name="Karamycheva S."/>
            <person name="Hadjithomas M."/>
            <person name="Khan A."/>
            <person name="Brunk B."/>
            <person name="Roos D."/>
            <person name="Caler E."/>
            <person name="Lorenzi H."/>
        </authorList>
    </citation>
    <scope>NUCLEOTIDE SEQUENCE [LARGE SCALE GENOMIC DNA]</scope>
    <source>
        <strain evidence="3">TgCatPRC2</strain>
    </source>
</reference>
<proteinExistence type="predicted"/>
<gene>
    <name evidence="2" type="ORF">TGPRC2_422970</name>
</gene>
<evidence type="ECO:0000256" key="1">
    <source>
        <dbReference type="SAM" id="MobiDB-lite"/>
    </source>
</evidence>
<feature type="region of interest" description="Disordered" evidence="1">
    <location>
        <begin position="106"/>
        <end position="129"/>
    </location>
</feature>